<dbReference type="RefSeq" id="WP_169067399.1">
    <property type="nucleotide sequence ID" value="NZ_SPMY01000043.1"/>
</dbReference>
<dbReference type="Proteomes" id="UP000749010">
    <property type="component" value="Unassembled WGS sequence"/>
</dbReference>
<evidence type="ECO:0000313" key="2">
    <source>
        <dbReference type="Proteomes" id="UP000749010"/>
    </source>
</evidence>
<name>A0ABX1TXF3_9PROT</name>
<sequence length="359" mass="40452">MRIQTWAAYATQIYVNGREWLCRQLPPVGVAFERSDNKILWVSDFEATAALAEQLNHTDWPAFLIRQVASVNPLLPAIAAAKFDGYWFGMDQAEVATDILFKSRADLERIHQDLVHAAITGFGATDVMRFLGQKPHHLFTGEVVIDSKKRPEGCRIKFRIRRNSVKLYDHLNVLRIETTLNNPAEFKILTSSENAESQVVCRWSPMRKGVSNFWRYAEVAHGANSRLIDALANAPPLQGQAIEAIDRLCRSQSKAGRHVAAFNPVTAENVALFTSLLAGEFAINGFRNRDLQGKLYSVPANNPAEIKRRTHRTSRLIAKVTNSRLYRVTQNGVKAMWAAVRCRRIDFPAAFNMSESFAQ</sequence>
<reference evidence="1 2" key="1">
    <citation type="submission" date="2019-03" db="EMBL/GenBank/DDBJ databases">
        <title>Metabolic reconstructions from genomes of highly enriched 'Candidatus Accumulibacter' and 'Candidatus Competibacter' bioreactor populations.</title>
        <authorList>
            <person name="Annavajhala M.K."/>
            <person name="Welles L."/>
            <person name="Abbas B."/>
            <person name="Sorokin D."/>
            <person name="Park H."/>
            <person name="Van Loosdrecht M."/>
            <person name="Chandran K."/>
        </authorList>
    </citation>
    <scope>NUCLEOTIDE SEQUENCE [LARGE SCALE GENOMIC DNA]</scope>
    <source>
        <strain evidence="1 2">SBR_S</strain>
    </source>
</reference>
<gene>
    <name evidence="1" type="ORF">E4Q23_14965</name>
</gene>
<evidence type="ECO:0000313" key="1">
    <source>
        <dbReference type="EMBL" id="NMQ28949.1"/>
    </source>
</evidence>
<proteinExistence type="predicted"/>
<accession>A0ABX1TXF3</accession>
<comment type="caution">
    <text evidence="1">The sequence shown here is derived from an EMBL/GenBank/DDBJ whole genome shotgun (WGS) entry which is preliminary data.</text>
</comment>
<dbReference type="EMBL" id="SPMY01000043">
    <property type="protein sequence ID" value="NMQ28949.1"/>
    <property type="molecule type" value="Genomic_DNA"/>
</dbReference>
<protein>
    <submittedName>
        <fullName evidence="1">Uncharacterized protein</fullName>
    </submittedName>
</protein>
<keyword evidence="2" id="KW-1185">Reference proteome</keyword>
<organism evidence="1 2">
    <name type="scientific">Candidatus Accumulibacter phosphatis</name>
    <dbReference type="NCBI Taxonomy" id="327160"/>
    <lineage>
        <taxon>Bacteria</taxon>
        <taxon>Pseudomonadati</taxon>
        <taxon>Pseudomonadota</taxon>
        <taxon>Betaproteobacteria</taxon>
        <taxon>Candidatus Accumulibacter</taxon>
    </lineage>
</organism>